<feature type="domain" description="ABC transporter" evidence="5">
    <location>
        <begin position="31"/>
        <end position="262"/>
    </location>
</feature>
<dbReference type="GO" id="GO:0016887">
    <property type="term" value="F:ATP hydrolysis activity"/>
    <property type="evidence" value="ECO:0007669"/>
    <property type="project" value="InterPro"/>
</dbReference>
<dbReference type="GO" id="GO:0043190">
    <property type="term" value="C:ATP-binding cassette (ABC) transporter complex"/>
    <property type="evidence" value="ECO:0007669"/>
    <property type="project" value="InterPro"/>
</dbReference>
<gene>
    <name evidence="6" type="ORF">DEM34_09565</name>
</gene>
<keyword evidence="7" id="KW-1185">Reference proteome</keyword>
<dbReference type="Pfam" id="PF08402">
    <property type="entry name" value="TOBE_2"/>
    <property type="match status" value="1"/>
</dbReference>
<dbReference type="PANTHER" id="PTHR42781:SF4">
    <property type="entry name" value="SPERMIDINE_PUTRESCINE IMPORT ATP-BINDING PROTEIN POTA"/>
    <property type="match status" value="1"/>
</dbReference>
<evidence type="ECO:0000256" key="1">
    <source>
        <dbReference type="ARBA" id="ARBA00022448"/>
    </source>
</evidence>
<dbReference type="RefSeq" id="WP_109678589.1">
    <property type="nucleotide sequence ID" value="NZ_CP086615.1"/>
</dbReference>
<reference evidence="6 7" key="1">
    <citation type="submission" date="2018-05" db="EMBL/GenBank/DDBJ databases">
        <title>Spiribacter halobius sp. nov., a moderately halophilic bacterium isolated from marine solar saltern.</title>
        <authorList>
            <person name="Zheng W.-S."/>
            <person name="Lu D.-C."/>
            <person name="Du Z.-J."/>
        </authorList>
    </citation>
    <scope>NUCLEOTIDE SEQUENCE [LARGE SCALE GENOMIC DNA]</scope>
    <source>
        <strain evidence="6 7">E85</strain>
    </source>
</reference>
<evidence type="ECO:0000313" key="6">
    <source>
        <dbReference type="EMBL" id="PWG63090.1"/>
    </source>
</evidence>
<dbReference type="FunFam" id="3.40.50.300:FF:000042">
    <property type="entry name" value="Maltose/maltodextrin ABC transporter, ATP-binding protein"/>
    <property type="match status" value="1"/>
</dbReference>
<dbReference type="Pfam" id="PF00005">
    <property type="entry name" value="ABC_tran"/>
    <property type="match status" value="1"/>
</dbReference>
<accession>A0A2U2N1X1</accession>
<sequence>MRAETQEVAARTVDEATAEPARTARRAASSIRLEGLRKQFGADAVALDGVDLAIEAGEFFTLLGPSGCGKTTLLRILAGLEHADAGTVSVGGAPVTDIPPHRRSVNTVFQSYALFPHLDVAENIGFGLRMRGQPRAERERRVTEIAELIRIRELLGRRVGQLSGGQSQRVALARALINEPDVLLLDEPLSALDAGLRGELQVELLRLQRRVGMTFVFVTHDQQEAMVMSDRLAVLQAGRVQQVGSPQAVYEQPANLFVARFMGHSNLFPAERRSDGGVALPFVTLAAPVAGEGRHALLRPETLDIGPAAEGAENRFAGEVVERLYRGSVAEYQVDCDGERVTLIRHNRGQGLYGVGERVTLGVASSDVRLLGQDGGEG</sequence>
<dbReference type="InterPro" id="IPR017871">
    <property type="entry name" value="ABC_transporter-like_CS"/>
</dbReference>
<dbReference type="GO" id="GO:0005524">
    <property type="term" value="F:ATP binding"/>
    <property type="evidence" value="ECO:0007669"/>
    <property type="project" value="UniProtKB-KW"/>
</dbReference>
<dbReference type="Gene3D" id="3.40.50.300">
    <property type="entry name" value="P-loop containing nucleotide triphosphate hydrolases"/>
    <property type="match status" value="1"/>
</dbReference>
<dbReference type="SUPFAM" id="SSF50331">
    <property type="entry name" value="MOP-like"/>
    <property type="match status" value="1"/>
</dbReference>
<dbReference type="Gene3D" id="2.40.50.100">
    <property type="match status" value="1"/>
</dbReference>
<dbReference type="InterPro" id="IPR027417">
    <property type="entry name" value="P-loop_NTPase"/>
</dbReference>
<dbReference type="InterPro" id="IPR050093">
    <property type="entry name" value="ABC_SmlMolc_Importer"/>
</dbReference>
<dbReference type="InterPro" id="IPR003593">
    <property type="entry name" value="AAA+_ATPase"/>
</dbReference>
<dbReference type="OrthoDB" id="9802264at2"/>
<keyword evidence="3 6" id="KW-0067">ATP-binding</keyword>
<dbReference type="InterPro" id="IPR003439">
    <property type="entry name" value="ABC_transporter-like_ATP-bd"/>
</dbReference>
<dbReference type="PROSITE" id="PS00211">
    <property type="entry name" value="ABC_TRANSPORTER_1"/>
    <property type="match status" value="1"/>
</dbReference>
<dbReference type="Proteomes" id="UP000245474">
    <property type="component" value="Unassembled WGS sequence"/>
</dbReference>
<dbReference type="SMART" id="SM00382">
    <property type="entry name" value="AAA"/>
    <property type="match status" value="1"/>
</dbReference>
<feature type="region of interest" description="Disordered" evidence="4">
    <location>
        <begin position="1"/>
        <end position="21"/>
    </location>
</feature>
<name>A0A2U2N1X1_9GAMM</name>
<keyword evidence="2" id="KW-0547">Nucleotide-binding</keyword>
<proteinExistence type="predicted"/>
<dbReference type="GO" id="GO:0140359">
    <property type="term" value="F:ABC-type transporter activity"/>
    <property type="evidence" value="ECO:0007669"/>
    <property type="project" value="UniProtKB-ARBA"/>
</dbReference>
<dbReference type="PANTHER" id="PTHR42781">
    <property type="entry name" value="SPERMIDINE/PUTRESCINE IMPORT ATP-BINDING PROTEIN POTA"/>
    <property type="match status" value="1"/>
</dbReference>
<keyword evidence="1" id="KW-0813">Transport</keyword>
<evidence type="ECO:0000256" key="3">
    <source>
        <dbReference type="ARBA" id="ARBA00022840"/>
    </source>
</evidence>
<evidence type="ECO:0000256" key="2">
    <source>
        <dbReference type="ARBA" id="ARBA00022741"/>
    </source>
</evidence>
<comment type="caution">
    <text evidence="6">The sequence shown here is derived from an EMBL/GenBank/DDBJ whole genome shotgun (WGS) entry which is preliminary data.</text>
</comment>
<evidence type="ECO:0000256" key="4">
    <source>
        <dbReference type="SAM" id="MobiDB-lite"/>
    </source>
</evidence>
<dbReference type="EMBL" id="QFFI01000013">
    <property type="protein sequence ID" value="PWG63090.1"/>
    <property type="molecule type" value="Genomic_DNA"/>
</dbReference>
<protein>
    <submittedName>
        <fullName evidence="6">Fe3+/spermidine/putrescine ABC transporter ATP-binding protein</fullName>
    </submittedName>
</protein>
<dbReference type="SUPFAM" id="SSF52540">
    <property type="entry name" value="P-loop containing nucleoside triphosphate hydrolases"/>
    <property type="match status" value="1"/>
</dbReference>
<dbReference type="InterPro" id="IPR008995">
    <property type="entry name" value="Mo/tungstate-bd_C_term_dom"/>
</dbReference>
<dbReference type="AlphaFoldDB" id="A0A2U2N1X1"/>
<evidence type="ECO:0000313" key="7">
    <source>
        <dbReference type="Proteomes" id="UP000245474"/>
    </source>
</evidence>
<dbReference type="PROSITE" id="PS50893">
    <property type="entry name" value="ABC_TRANSPORTER_2"/>
    <property type="match status" value="1"/>
</dbReference>
<evidence type="ECO:0000259" key="5">
    <source>
        <dbReference type="PROSITE" id="PS50893"/>
    </source>
</evidence>
<dbReference type="InterPro" id="IPR013611">
    <property type="entry name" value="Transp-assoc_OB_typ2"/>
</dbReference>
<organism evidence="6 7">
    <name type="scientific">Sediminicurvatus halobius</name>
    <dbReference type="NCBI Taxonomy" id="2182432"/>
    <lineage>
        <taxon>Bacteria</taxon>
        <taxon>Pseudomonadati</taxon>
        <taxon>Pseudomonadota</taxon>
        <taxon>Gammaproteobacteria</taxon>
        <taxon>Chromatiales</taxon>
        <taxon>Ectothiorhodospiraceae</taxon>
        <taxon>Sediminicurvatus</taxon>
    </lineage>
</organism>